<feature type="signal peptide" evidence="1">
    <location>
        <begin position="1"/>
        <end position="31"/>
    </location>
</feature>
<evidence type="ECO:0008006" key="4">
    <source>
        <dbReference type="Google" id="ProtNLM"/>
    </source>
</evidence>
<dbReference type="STRING" id="435.A0U92_08045"/>
<dbReference type="Pfam" id="PF09935">
    <property type="entry name" value="DUF2167"/>
    <property type="match status" value="1"/>
</dbReference>
<reference evidence="2 3" key="1">
    <citation type="submission" date="2016-03" db="EMBL/GenBank/DDBJ databases">
        <title>Acetic acid bacteria sequencing.</title>
        <authorList>
            <person name="Brandt J."/>
            <person name="Jakob F."/>
            <person name="Vogel R.F."/>
        </authorList>
    </citation>
    <scope>NUCLEOTIDE SEQUENCE [LARGE SCALE GENOMIC DNA]</scope>
    <source>
        <strain evidence="2 3">TMW2.1153</strain>
    </source>
</reference>
<dbReference type="KEGG" id="aace:A0U92_08045"/>
<keyword evidence="1" id="KW-0732">Signal</keyword>
<sequence length="292" mass="32693">MGCGGGYRLLFRFSACRCIALVLLMPLLSGAACSREVVSSVDRLKRLATALKEAEASTQPSSSLVPIAGQGLLEVPEGTRFVPAEQTRAFLESLGSSPDFSVMGMIISQNFYTDPDWMVVINWKEIGFVDEDRLKNLSIRQITRSIEKVVATQNKIRQKTGLPALHLKNLLLSPRYDTVTHSAEYATDWTIEGLDREGVLFSHDFIGRSGILSFNFIAMARPLEAIYPITDPITQRFSYLAGHNYSDFDPAHDRRASYAHDIAFPSWQKTGYSLMTAAALYWLKRRRDKKSS</sequence>
<evidence type="ECO:0000313" key="3">
    <source>
        <dbReference type="Proteomes" id="UP000188937"/>
    </source>
</evidence>
<dbReference type="EMBL" id="CP014692">
    <property type="protein sequence ID" value="AQS84737.1"/>
    <property type="molecule type" value="Genomic_DNA"/>
</dbReference>
<dbReference type="AlphaFoldDB" id="A0A1U9KG83"/>
<dbReference type="InterPro" id="IPR018682">
    <property type="entry name" value="DUF2167_membr"/>
</dbReference>
<keyword evidence="3" id="KW-1185">Reference proteome</keyword>
<dbReference type="Proteomes" id="UP000188937">
    <property type="component" value="Chromosome"/>
</dbReference>
<protein>
    <recommendedName>
        <fullName evidence="4">DUF2167 domain-containing protein</fullName>
    </recommendedName>
</protein>
<evidence type="ECO:0000313" key="2">
    <source>
        <dbReference type="EMBL" id="AQS84737.1"/>
    </source>
</evidence>
<feature type="chain" id="PRO_5012752976" description="DUF2167 domain-containing protein" evidence="1">
    <location>
        <begin position="32"/>
        <end position="292"/>
    </location>
</feature>
<evidence type="ECO:0000256" key="1">
    <source>
        <dbReference type="SAM" id="SignalP"/>
    </source>
</evidence>
<organism evidence="2 3">
    <name type="scientific">Acetobacter aceti</name>
    <dbReference type="NCBI Taxonomy" id="435"/>
    <lineage>
        <taxon>Bacteria</taxon>
        <taxon>Pseudomonadati</taxon>
        <taxon>Pseudomonadota</taxon>
        <taxon>Alphaproteobacteria</taxon>
        <taxon>Acetobacterales</taxon>
        <taxon>Acetobacteraceae</taxon>
        <taxon>Acetobacter</taxon>
        <taxon>Acetobacter subgen. Acetobacter</taxon>
    </lineage>
</organism>
<gene>
    <name evidence="2" type="ORF">A0U92_08045</name>
</gene>
<proteinExistence type="predicted"/>
<name>A0A1U9KG83_ACEAC</name>
<accession>A0A1U9KG83</accession>